<feature type="region of interest" description="Disordered" evidence="1">
    <location>
        <begin position="59"/>
        <end position="90"/>
    </location>
</feature>
<feature type="region of interest" description="Disordered" evidence="1">
    <location>
        <begin position="112"/>
        <end position="138"/>
    </location>
</feature>
<organism evidence="2 3">
    <name type="scientific">Caenorhabditis tropicalis</name>
    <dbReference type="NCBI Taxonomy" id="1561998"/>
    <lineage>
        <taxon>Eukaryota</taxon>
        <taxon>Metazoa</taxon>
        <taxon>Ecdysozoa</taxon>
        <taxon>Nematoda</taxon>
        <taxon>Chromadorea</taxon>
        <taxon>Rhabditida</taxon>
        <taxon>Rhabditina</taxon>
        <taxon>Rhabditomorpha</taxon>
        <taxon>Rhabditoidea</taxon>
        <taxon>Rhabditidae</taxon>
        <taxon>Peloderinae</taxon>
        <taxon>Caenorhabditis</taxon>
    </lineage>
</organism>
<protein>
    <submittedName>
        <fullName evidence="3">Uncharacterized protein</fullName>
    </submittedName>
</protein>
<accession>A0A1I7UC69</accession>
<sequence>MVNSKKKHFDGSDAEWSNSRLTSMIPIYRYTIKTREESQKSHQKKYQETLRIKSRLFHRRKQKKRTQEKNEEMNKELEDNIFPDNSTKEIRNMSTRELKYRMTDGGRLAQLLEIDDGGEEETEDEDEEGEEEVEGEGRPIFYAFFTNGL</sequence>
<proteinExistence type="predicted"/>
<evidence type="ECO:0000256" key="1">
    <source>
        <dbReference type="SAM" id="MobiDB-lite"/>
    </source>
</evidence>
<evidence type="ECO:0000313" key="3">
    <source>
        <dbReference type="WBParaSite" id="Csp11.Scaffold629.g7855.t1"/>
    </source>
</evidence>
<evidence type="ECO:0000313" key="2">
    <source>
        <dbReference type="Proteomes" id="UP000095282"/>
    </source>
</evidence>
<reference evidence="3" key="1">
    <citation type="submission" date="2016-11" db="UniProtKB">
        <authorList>
            <consortium name="WormBaseParasite"/>
        </authorList>
    </citation>
    <scope>IDENTIFICATION</scope>
</reference>
<dbReference type="Proteomes" id="UP000095282">
    <property type="component" value="Unplaced"/>
</dbReference>
<feature type="compositionally biased region" description="Basic and acidic residues" evidence="1">
    <location>
        <begin position="65"/>
        <end position="78"/>
    </location>
</feature>
<keyword evidence="2" id="KW-1185">Reference proteome</keyword>
<feature type="compositionally biased region" description="Acidic residues" evidence="1">
    <location>
        <begin position="113"/>
        <end position="134"/>
    </location>
</feature>
<dbReference type="WBParaSite" id="Csp11.Scaffold629.g7855.t1">
    <property type="protein sequence ID" value="Csp11.Scaffold629.g7855.t1"/>
    <property type="gene ID" value="Csp11.Scaffold629.g7855"/>
</dbReference>
<name>A0A1I7UC69_9PELO</name>
<dbReference type="STRING" id="1561998.A0A1I7UC69"/>
<dbReference type="AlphaFoldDB" id="A0A1I7UC69"/>